<evidence type="ECO:0000313" key="3">
    <source>
        <dbReference type="Proteomes" id="UP000828251"/>
    </source>
</evidence>
<accession>A0A9D3U8J4</accession>
<sequence>MTLAESMVKLGLGKDKHRPSKSEERGVCEKNHKEYDDDDGNGVNNGNGKPLQKCPKKSIIEGGNGPDKEPKKLGLSKGKVKANRAKMSKKKRVKCFLCRGPHENYGTVQSNPREKVVLKVVKFGPMKLNLSKATKLAELSTRLSPMEEVSWVNEFRRRSRDANIEAWINKAHFC</sequence>
<reference evidence="2 3" key="1">
    <citation type="journal article" date="2021" name="Plant Biotechnol. J.">
        <title>Multi-omics assisted identification of the key and species-specific regulatory components of drought-tolerant mechanisms in Gossypium stocksii.</title>
        <authorList>
            <person name="Yu D."/>
            <person name="Ke L."/>
            <person name="Zhang D."/>
            <person name="Wu Y."/>
            <person name="Sun Y."/>
            <person name="Mei J."/>
            <person name="Sun J."/>
            <person name="Sun Y."/>
        </authorList>
    </citation>
    <scope>NUCLEOTIDE SEQUENCE [LARGE SCALE GENOMIC DNA]</scope>
    <source>
        <strain evidence="3">cv. E1</strain>
        <tissue evidence="2">Leaf</tissue>
    </source>
</reference>
<evidence type="ECO:0000313" key="2">
    <source>
        <dbReference type="EMBL" id="KAH1031899.1"/>
    </source>
</evidence>
<gene>
    <name evidence="2" type="ORF">J1N35_044073</name>
</gene>
<evidence type="ECO:0000256" key="1">
    <source>
        <dbReference type="SAM" id="MobiDB-lite"/>
    </source>
</evidence>
<dbReference type="Proteomes" id="UP000828251">
    <property type="component" value="Unassembled WGS sequence"/>
</dbReference>
<proteinExistence type="predicted"/>
<feature type="region of interest" description="Disordered" evidence="1">
    <location>
        <begin position="1"/>
        <end position="87"/>
    </location>
</feature>
<organism evidence="2 3">
    <name type="scientific">Gossypium stocksii</name>
    <dbReference type="NCBI Taxonomy" id="47602"/>
    <lineage>
        <taxon>Eukaryota</taxon>
        <taxon>Viridiplantae</taxon>
        <taxon>Streptophyta</taxon>
        <taxon>Embryophyta</taxon>
        <taxon>Tracheophyta</taxon>
        <taxon>Spermatophyta</taxon>
        <taxon>Magnoliopsida</taxon>
        <taxon>eudicotyledons</taxon>
        <taxon>Gunneridae</taxon>
        <taxon>Pentapetalae</taxon>
        <taxon>rosids</taxon>
        <taxon>malvids</taxon>
        <taxon>Malvales</taxon>
        <taxon>Malvaceae</taxon>
        <taxon>Malvoideae</taxon>
        <taxon>Gossypium</taxon>
    </lineage>
</organism>
<feature type="compositionally biased region" description="Basic residues" evidence="1">
    <location>
        <begin position="78"/>
        <end position="87"/>
    </location>
</feature>
<name>A0A9D3U8J4_9ROSI</name>
<dbReference type="EMBL" id="JAIQCV010000013">
    <property type="protein sequence ID" value="KAH1031899.1"/>
    <property type="molecule type" value="Genomic_DNA"/>
</dbReference>
<keyword evidence="3" id="KW-1185">Reference proteome</keyword>
<dbReference type="AlphaFoldDB" id="A0A9D3U8J4"/>
<feature type="compositionally biased region" description="Basic and acidic residues" evidence="1">
    <location>
        <begin position="20"/>
        <end position="35"/>
    </location>
</feature>
<protein>
    <submittedName>
        <fullName evidence="2">Uncharacterized protein</fullName>
    </submittedName>
</protein>
<comment type="caution">
    <text evidence="2">The sequence shown here is derived from an EMBL/GenBank/DDBJ whole genome shotgun (WGS) entry which is preliminary data.</text>
</comment>